<sequence length="461" mass="51455">MASDQATEKLAKITKELTCSICTYILDDPNALHCGHAFCGLCIHEWLGNSKTCPMCRVQIVRQPVHVTALQELGKSDLIRPTPSSRKRLIRENWVALFPIENNITFIVDEDEDGIVHRCSQCSWELSEDNYCVRCNIQYDGAMPIRDIPDRDGSDIDSDMNEPESNLDGFVVSDDEVEFDDDVPNSFATQNSRRYTIDDSDVESLSDSASAAGAIEISDDEDMPSLRTRLNRKRRLPIDSDEESLQYLSDAGPAETNEDSSESEDEVEYRSTPRQVYSRPDVSDEEESDYYQDDFPEDPFTRPSHVSRFIDDVASEDDEEEDTSPQRPQKVDAITETINRARSQMEQNNTTNSNANNTAAAADSSSSSSSSDDDSDAPDYEFMISQPTPEPSSSTSAAKPMPTKDTSVPPKPQTEEGEASTAAAAAAAIAAKNKLREKRKRAKRNKKNRAKHEKKKHKPNE</sequence>
<feature type="compositionally biased region" description="Low complexity" evidence="5">
    <location>
        <begin position="385"/>
        <end position="396"/>
    </location>
</feature>
<evidence type="ECO:0000259" key="6">
    <source>
        <dbReference type="PROSITE" id="PS50089"/>
    </source>
</evidence>
<feature type="region of interest" description="Disordered" evidence="5">
    <location>
        <begin position="181"/>
        <end position="461"/>
    </location>
</feature>
<dbReference type="PANTHER" id="PTHR46016">
    <property type="entry name" value="ZINC FINGER, RING/FYVE/PHD-TYPE"/>
    <property type="match status" value="1"/>
</dbReference>
<feature type="compositionally biased region" description="Polar residues" evidence="5">
    <location>
        <begin position="336"/>
        <end position="347"/>
    </location>
</feature>
<organism evidence="7 8">
    <name type="scientific">Mucor lusitanicus CBS 277.49</name>
    <dbReference type="NCBI Taxonomy" id="747725"/>
    <lineage>
        <taxon>Eukaryota</taxon>
        <taxon>Fungi</taxon>
        <taxon>Fungi incertae sedis</taxon>
        <taxon>Mucoromycota</taxon>
        <taxon>Mucoromycotina</taxon>
        <taxon>Mucoromycetes</taxon>
        <taxon>Mucorales</taxon>
        <taxon>Mucorineae</taxon>
        <taxon>Mucoraceae</taxon>
        <taxon>Mucor</taxon>
    </lineage>
</organism>
<dbReference type="Pfam" id="PF00097">
    <property type="entry name" value="zf-C3HC4"/>
    <property type="match status" value="1"/>
</dbReference>
<dbReference type="InterPro" id="IPR051438">
    <property type="entry name" value="RNF_E3_ubiq-protein_ligase"/>
</dbReference>
<evidence type="ECO:0000256" key="3">
    <source>
        <dbReference type="ARBA" id="ARBA00022833"/>
    </source>
</evidence>
<evidence type="ECO:0000313" key="7">
    <source>
        <dbReference type="EMBL" id="OAC99963.1"/>
    </source>
</evidence>
<dbReference type="AlphaFoldDB" id="A0A168IHH0"/>
<dbReference type="Proteomes" id="UP000077051">
    <property type="component" value="Unassembled WGS sequence"/>
</dbReference>
<dbReference type="InterPro" id="IPR018957">
    <property type="entry name" value="Znf_C3HC4_RING-type"/>
</dbReference>
<dbReference type="InterPro" id="IPR001841">
    <property type="entry name" value="Znf_RING"/>
</dbReference>
<keyword evidence="3" id="KW-0862">Zinc</keyword>
<comment type="caution">
    <text evidence="7">The sequence shown here is derived from an EMBL/GenBank/DDBJ whole genome shotgun (WGS) entry which is preliminary data.</text>
</comment>
<dbReference type="PANTHER" id="PTHR46016:SF1">
    <property type="entry name" value="RING-TYPE DOMAIN-CONTAINING PROTEIN"/>
    <property type="match status" value="1"/>
</dbReference>
<keyword evidence="1" id="KW-0479">Metal-binding</keyword>
<dbReference type="GO" id="GO:0006511">
    <property type="term" value="P:ubiquitin-dependent protein catabolic process"/>
    <property type="evidence" value="ECO:0007669"/>
    <property type="project" value="TreeGrafter"/>
</dbReference>
<dbReference type="GO" id="GO:0000209">
    <property type="term" value="P:protein polyubiquitination"/>
    <property type="evidence" value="ECO:0007669"/>
    <property type="project" value="TreeGrafter"/>
</dbReference>
<dbReference type="VEuPathDB" id="FungiDB:MUCCIDRAFT_113412"/>
<evidence type="ECO:0000313" key="8">
    <source>
        <dbReference type="Proteomes" id="UP000077051"/>
    </source>
</evidence>
<proteinExistence type="predicted"/>
<reference evidence="7 8" key="1">
    <citation type="submission" date="2015-06" db="EMBL/GenBank/DDBJ databases">
        <title>Expansion of signal transduction pathways in fungi by whole-genome duplication.</title>
        <authorList>
            <consortium name="DOE Joint Genome Institute"/>
            <person name="Corrochano L.M."/>
            <person name="Kuo A."/>
            <person name="Marcet-Houben M."/>
            <person name="Polaino S."/>
            <person name="Salamov A."/>
            <person name="Villalobos J.M."/>
            <person name="Alvarez M.I."/>
            <person name="Avalos J."/>
            <person name="Benito E.P."/>
            <person name="Benoit I."/>
            <person name="Burger G."/>
            <person name="Camino L.P."/>
            <person name="Canovas D."/>
            <person name="Cerda-Olmedo E."/>
            <person name="Cheng J.-F."/>
            <person name="Dominguez A."/>
            <person name="Elias M."/>
            <person name="Eslava A.P."/>
            <person name="Glaser F."/>
            <person name="Grimwood J."/>
            <person name="Gutierrez G."/>
            <person name="Heitman J."/>
            <person name="Henrissat B."/>
            <person name="Iturriaga E.A."/>
            <person name="Lang B.F."/>
            <person name="Lavin J.L."/>
            <person name="Lee S."/>
            <person name="Li W."/>
            <person name="Lindquist E."/>
            <person name="Lopez-Garcia S."/>
            <person name="Luque E.M."/>
            <person name="Marcos A.T."/>
            <person name="Martin J."/>
            <person name="Mccluskey K."/>
            <person name="Medina H.R."/>
            <person name="Miralles-Duran A."/>
            <person name="Miyazaki A."/>
            <person name="Munoz-Torres E."/>
            <person name="Oguiza J.A."/>
            <person name="Ohm R."/>
            <person name="Olmedo M."/>
            <person name="Orejas M."/>
            <person name="Ortiz-Castellanos L."/>
            <person name="Pisabarro A.G."/>
            <person name="Rodriguez-Romero J."/>
            <person name="Ruiz-Herrera J."/>
            <person name="Ruiz-Vazquez R."/>
            <person name="Sanz C."/>
            <person name="Schackwitz W."/>
            <person name="Schmutz J."/>
            <person name="Shahriari M."/>
            <person name="Shelest E."/>
            <person name="Silva-Franco F."/>
            <person name="Soanes D."/>
            <person name="Syed K."/>
            <person name="Tagua V.G."/>
            <person name="Talbot N.J."/>
            <person name="Thon M."/>
            <person name="De Vries R.P."/>
            <person name="Wiebenga A."/>
            <person name="Yadav J.S."/>
            <person name="Braun E.L."/>
            <person name="Baker S."/>
            <person name="Garre V."/>
            <person name="Horwitz B."/>
            <person name="Torres-Martinez S."/>
            <person name="Idnurm A."/>
            <person name="Herrera-Estrella A."/>
            <person name="Gabaldon T."/>
            <person name="Grigoriev I.V."/>
        </authorList>
    </citation>
    <scope>NUCLEOTIDE SEQUENCE [LARGE SCALE GENOMIC DNA]</scope>
    <source>
        <strain evidence="7 8">CBS 277.49</strain>
    </source>
</reference>
<dbReference type="PROSITE" id="PS50089">
    <property type="entry name" value="ZF_RING_2"/>
    <property type="match status" value="1"/>
</dbReference>
<dbReference type="SUPFAM" id="SSF57850">
    <property type="entry name" value="RING/U-box"/>
    <property type="match status" value="1"/>
</dbReference>
<feature type="compositionally biased region" description="Acidic residues" evidence="5">
    <location>
        <begin position="256"/>
        <end position="267"/>
    </location>
</feature>
<dbReference type="STRING" id="747725.A0A168IHH0"/>
<evidence type="ECO:0000256" key="1">
    <source>
        <dbReference type="ARBA" id="ARBA00022723"/>
    </source>
</evidence>
<dbReference type="InterPro" id="IPR017907">
    <property type="entry name" value="Znf_RING_CS"/>
</dbReference>
<keyword evidence="2 4" id="KW-0863">Zinc-finger</keyword>
<dbReference type="OrthoDB" id="2271173at2759"/>
<dbReference type="SMART" id="SM00184">
    <property type="entry name" value="RING"/>
    <property type="match status" value="1"/>
</dbReference>
<evidence type="ECO:0000256" key="5">
    <source>
        <dbReference type="SAM" id="MobiDB-lite"/>
    </source>
</evidence>
<dbReference type="GO" id="GO:0008270">
    <property type="term" value="F:zinc ion binding"/>
    <property type="evidence" value="ECO:0007669"/>
    <property type="project" value="UniProtKB-KW"/>
</dbReference>
<accession>A0A168IHH0</accession>
<evidence type="ECO:0000256" key="4">
    <source>
        <dbReference type="PROSITE-ProRule" id="PRU00175"/>
    </source>
</evidence>
<evidence type="ECO:0000256" key="2">
    <source>
        <dbReference type="ARBA" id="ARBA00022771"/>
    </source>
</evidence>
<feature type="region of interest" description="Disordered" evidence="5">
    <location>
        <begin position="144"/>
        <end position="167"/>
    </location>
</feature>
<feature type="compositionally biased region" description="Acidic residues" evidence="5">
    <location>
        <begin position="283"/>
        <end position="297"/>
    </location>
</feature>
<protein>
    <recommendedName>
        <fullName evidence="6">RING-type domain-containing protein</fullName>
    </recommendedName>
</protein>
<dbReference type="EMBL" id="AMYB01000007">
    <property type="protein sequence ID" value="OAC99963.1"/>
    <property type="molecule type" value="Genomic_DNA"/>
</dbReference>
<dbReference type="GO" id="GO:0061630">
    <property type="term" value="F:ubiquitin protein ligase activity"/>
    <property type="evidence" value="ECO:0007669"/>
    <property type="project" value="TreeGrafter"/>
</dbReference>
<feature type="compositionally biased region" description="Basic residues" evidence="5">
    <location>
        <begin position="433"/>
        <end position="461"/>
    </location>
</feature>
<feature type="domain" description="RING-type" evidence="6">
    <location>
        <begin position="19"/>
        <end position="57"/>
    </location>
</feature>
<dbReference type="InterPro" id="IPR013083">
    <property type="entry name" value="Znf_RING/FYVE/PHD"/>
</dbReference>
<feature type="compositionally biased region" description="Low complexity" evidence="5">
    <location>
        <begin position="422"/>
        <end position="432"/>
    </location>
</feature>
<feature type="compositionally biased region" description="Acidic residues" evidence="5">
    <location>
        <begin position="313"/>
        <end position="323"/>
    </location>
</feature>
<dbReference type="PROSITE" id="PS00518">
    <property type="entry name" value="ZF_RING_1"/>
    <property type="match status" value="1"/>
</dbReference>
<feature type="compositionally biased region" description="Low complexity" evidence="5">
    <location>
        <begin position="348"/>
        <end position="370"/>
    </location>
</feature>
<dbReference type="Gene3D" id="3.30.40.10">
    <property type="entry name" value="Zinc/RING finger domain, C3HC4 (zinc finger)"/>
    <property type="match status" value="1"/>
</dbReference>
<gene>
    <name evidence="7" type="ORF">MUCCIDRAFT_113412</name>
</gene>
<name>A0A168IHH0_MUCCL</name>
<keyword evidence="8" id="KW-1185">Reference proteome</keyword>